<protein>
    <submittedName>
        <fullName evidence="1">Uncharacterized protein</fullName>
    </submittedName>
</protein>
<dbReference type="AlphaFoldDB" id="A0AAE9SDZ9"/>
<proteinExistence type="predicted"/>
<reference evidence="1" key="1">
    <citation type="submission" date="2020-04" db="EMBL/GenBank/DDBJ databases">
        <title>Tenacibaculum mesophilum bac2.</title>
        <authorList>
            <person name="Li M."/>
        </authorList>
    </citation>
    <scope>NUCLEOTIDE SEQUENCE</scope>
    <source>
        <strain evidence="1">Bac2</strain>
    </source>
</reference>
<evidence type="ECO:0000313" key="2">
    <source>
        <dbReference type="Proteomes" id="UP001056837"/>
    </source>
</evidence>
<sequence>MKKNLLILFSTICLFSCQNYESEKYIENENIAINDLILEMIKFDEIVKLNNWEDKQLKLYIFSKLDTNTANSVKPNGYDTGANGISYSKEKIKENKERFENELEKFEKEERLFYDLKKGKIKERNLDYNFSNEKIAFEYINPQNIKDFNPQKNEYGYLGVSRIIFNWNYTVGYLHYTFFCGDLCAWNDNIKIEKINGKWKIVERYSGGIS</sequence>
<organism evidence="1 2">
    <name type="scientific">Tenacibaculum mesophilum</name>
    <dbReference type="NCBI Taxonomy" id="104268"/>
    <lineage>
        <taxon>Bacteria</taxon>
        <taxon>Pseudomonadati</taxon>
        <taxon>Bacteroidota</taxon>
        <taxon>Flavobacteriia</taxon>
        <taxon>Flavobacteriales</taxon>
        <taxon>Flavobacteriaceae</taxon>
        <taxon>Tenacibaculum</taxon>
    </lineage>
</organism>
<gene>
    <name evidence="1" type="ORF">HER15_01780</name>
</gene>
<dbReference type="Proteomes" id="UP001056837">
    <property type="component" value="Chromosome"/>
</dbReference>
<dbReference type="RefSeq" id="WP_239179859.1">
    <property type="nucleotide sequence ID" value="NZ_CP050861.1"/>
</dbReference>
<dbReference type="EMBL" id="CP050861">
    <property type="protein sequence ID" value="UTD14280.1"/>
    <property type="molecule type" value="Genomic_DNA"/>
</dbReference>
<name>A0AAE9SDZ9_9FLAO</name>
<accession>A0AAE9SDZ9</accession>
<evidence type="ECO:0000313" key="1">
    <source>
        <dbReference type="EMBL" id="UTD14280.1"/>
    </source>
</evidence>